<evidence type="ECO:0000256" key="3">
    <source>
        <dbReference type="ARBA" id="ARBA00023125"/>
    </source>
</evidence>
<dbReference type="EMBL" id="WHOB01000003">
    <property type="protein sequence ID" value="NOU77290.1"/>
    <property type="molecule type" value="Genomic_DNA"/>
</dbReference>
<dbReference type="InterPro" id="IPR050109">
    <property type="entry name" value="HTH-type_TetR-like_transc_reg"/>
</dbReference>
<dbReference type="SUPFAM" id="SSF48498">
    <property type="entry name" value="Tetracyclin repressor-like, C-terminal domain"/>
    <property type="match status" value="1"/>
</dbReference>
<evidence type="ECO:0000256" key="5">
    <source>
        <dbReference type="PROSITE-ProRule" id="PRU00335"/>
    </source>
</evidence>
<organism evidence="7 8">
    <name type="scientific">Paenibacillus phytohabitans</name>
    <dbReference type="NCBI Taxonomy" id="2654978"/>
    <lineage>
        <taxon>Bacteria</taxon>
        <taxon>Bacillati</taxon>
        <taxon>Bacillota</taxon>
        <taxon>Bacilli</taxon>
        <taxon>Bacillales</taxon>
        <taxon>Paenibacillaceae</taxon>
        <taxon>Paenibacillus</taxon>
    </lineage>
</organism>
<dbReference type="Gene3D" id="1.10.357.10">
    <property type="entry name" value="Tetracycline Repressor, domain 2"/>
    <property type="match status" value="1"/>
</dbReference>
<dbReference type="InterPro" id="IPR023772">
    <property type="entry name" value="DNA-bd_HTH_TetR-type_CS"/>
</dbReference>
<dbReference type="RefSeq" id="WP_171715634.1">
    <property type="nucleotide sequence ID" value="NZ_WHOB01000003.1"/>
</dbReference>
<dbReference type="InterPro" id="IPR009057">
    <property type="entry name" value="Homeodomain-like_sf"/>
</dbReference>
<keyword evidence="4" id="KW-0804">Transcription</keyword>
<dbReference type="PROSITE" id="PS50977">
    <property type="entry name" value="HTH_TETR_2"/>
    <property type="match status" value="1"/>
</dbReference>
<feature type="DNA-binding region" description="H-T-H motif" evidence="5">
    <location>
        <begin position="31"/>
        <end position="50"/>
    </location>
</feature>
<sequence>MPKIVDHSERKSNIAEATWRVIIHQGIKGATVRNIAAEAGVSLGALRHYFSTQHELLVFAMNLVKERVTARIVDIMQTDLPPREQVARVLLELLPTDDGSMAEMEVWFAFIFHLKSAGEHNDEHHDAIYPLIIQLIDYLDQHELLRQELDKDSEAERLYAVVDGLALHAMLEPERLNSQRMIRVLNVHLDSICSSAKPQ</sequence>
<keyword evidence="2" id="KW-0805">Transcription regulation</keyword>
<comment type="caution">
    <text evidence="7">The sequence shown here is derived from an EMBL/GenBank/DDBJ whole genome shotgun (WGS) entry which is preliminary data.</text>
</comment>
<keyword evidence="3 5" id="KW-0238">DNA-binding</keyword>
<evidence type="ECO:0000313" key="7">
    <source>
        <dbReference type="EMBL" id="NOU77290.1"/>
    </source>
</evidence>
<reference evidence="7 8" key="1">
    <citation type="submission" date="2019-10" db="EMBL/GenBank/DDBJ databases">
        <title>Description of Paenibacillus terricola sp. nov.</title>
        <authorList>
            <person name="Carlier A."/>
            <person name="Qi S."/>
        </authorList>
    </citation>
    <scope>NUCLEOTIDE SEQUENCE [LARGE SCALE GENOMIC DNA]</scope>
    <source>
        <strain evidence="7 8">LMG 31459</strain>
    </source>
</reference>
<keyword evidence="1" id="KW-0678">Repressor</keyword>
<dbReference type="Pfam" id="PF00440">
    <property type="entry name" value="TetR_N"/>
    <property type="match status" value="1"/>
</dbReference>
<evidence type="ECO:0000259" key="6">
    <source>
        <dbReference type="PROSITE" id="PS50977"/>
    </source>
</evidence>
<evidence type="ECO:0000256" key="2">
    <source>
        <dbReference type="ARBA" id="ARBA00023015"/>
    </source>
</evidence>
<evidence type="ECO:0000256" key="1">
    <source>
        <dbReference type="ARBA" id="ARBA00022491"/>
    </source>
</evidence>
<dbReference type="SUPFAM" id="SSF46689">
    <property type="entry name" value="Homeodomain-like"/>
    <property type="match status" value="1"/>
</dbReference>
<dbReference type="InterPro" id="IPR039538">
    <property type="entry name" value="BetI_C"/>
</dbReference>
<evidence type="ECO:0000313" key="8">
    <source>
        <dbReference type="Proteomes" id="UP000596857"/>
    </source>
</evidence>
<dbReference type="InterPro" id="IPR036271">
    <property type="entry name" value="Tet_transcr_reg_TetR-rel_C_sf"/>
</dbReference>
<evidence type="ECO:0000256" key="4">
    <source>
        <dbReference type="ARBA" id="ARBA00023163"/>
    </source>
</evidence>
<dbReference type="InterPro" id="IPR001647">
    <property type="entry name" value="HTH_TetR"/>
</dbReference>
<dbReference type="Proteomes" id="UP000596857">
    <property type="component" value="Unassembled WGS sequence"/>
</dbReference>
<accession>A0ABX1Y8N0</accession>
<proteinExistence type="predicted"/>
<keyword evidence="8" id="KW-1185">Reference proteome</keyword>
<protein>
    <submittedName>
        <fullName evidence="7">TetR family transcriptional regulator</fullName>
    </submittedName>
</protein>
<dbReference type="Pfam" id="PF13977">
    <property type="entry name" value="TetR_C_6"/>
    <property type="match status" value="1"/>
</dbReference>
<name>A0ABX1Y8N0_9BACL</name>
<dbReference type="PANTHER" id="PTHR30055">
    <property type="entry name" value="HTH-TYPE TRANSCRIPTIONAL REGULATOR RUTR"/>
    <property type="match status" value="1"/>
</dbReference>
<dbReference type="PROSITE" id="PS01081">
    <property type="entry name" value="HTH_TETR_1"/>
    <property type="match status" value="1"/>
</dbReference>
<gene>
    <name evidence="7" type="ORF">GC101_00125</name>
</gene>
<feature type="domain" description="HTH tetR-type" evidence="6">
    <location>
        <begin position="8"/>
        <end position="68"/>
    </location>
</feature>
<dbReference type="PANTHER" id="PTHR30055:SF226">
    <property type="entry name" value="HTH-TYPE TRANSCRIPTIONAL REGULATOR PKSA"/>
    <property type="match status" value="1"/>
</dbReference>